<sequence>MKSKSNSASLSTLRSLFKPLSNSKLCISTNTSPRTKQQLLPSHTPKMCSFKMNTRPTDDIQEEISFDIDQCNESFLSFQPKFKNSYEDLSKVIKSFIDVDKETQNRTEFYGKINNCISELRMQLTFVEQMERKTEQYETSILKIQMQLDVYRRDL</sequence>
<reference evidence="2 3" key="2">
    <citation type="submission" date="2024-07" db="EMBL/GenBank/DDBJ databases">
        <authorList>
            <person name="Akdeniz Z."/>
        </authorList>
    </citation>
    <scope>NUCLEOTIDE SEQUENCE [LARGE SCALE GENOMIC DNA]</scope>
</reference>
<proteinExistence type="predicted"/>
<keyword evidence="3" id="KW-1185">Reference proteome</keyword>
<evidence type="ECO:0000313" key="1">
    <source>
        <dbReference type="EMBL" id="CAI9917718.1"/>
    </source>
</evidence>
<dbReference type="EMBL" id="CAXDID020000215">
    <property type="protein sequence ID" value="CAL6057733.1"/>
    <property type="molecule type" value="Genomic_DNA"/>
</dbReference>
<name>A0AA86NEK4_9EUKA</name>
<evidence type="ECO:0000313" key="3">
    <source>
        <dbReference type="Proteomes" id="UP001642409"/>
    </source>
</evidence>
<evidence type="ECO:0000313" key="2">
    <source>
        <dbReference type="EMBL" id="CAL6057733.1"/>
    </source>
</evidence>
<accession>A0AA86NEK4</accession>
<dbReference type="Proteomes" id="UP001642409">
    <property type="component" value="Unassembled WGS sequence"/>
</dbReference>
<comment type="caution">
    <text evidence="1">The sequence shown here is derived from an EMBL/GenBank/DDBJ whole genome shotgun (WGS) entry which is preliminary data.</text>
</comment>
<dbReference type="EMBL" id="CATOUU010000137">
    <property type="protein sequence ID" value="CAI9917718.1"/>
    <property type="molecule type" value="Genomic_DNA"/>
</dbReference>
<organism evidence="1">
    <name type="scientific">Hexamita inflata</name>
    <dbReference type="NCBI Taxonomy" id="28002"/>
    <lineage>
        <taxon>Eukaryota</taxon>
        <taxon>Metamonada</taxon>
        <taxon>Diplomonadida</taxon>
        <taxon>Hexamitidae</taxon>
        <taxon>Hexamitinae</taxon>
        <taxon>Hexamita</taxon>
    </lineage>
</organism>
<protein>
    <submittedName>
        <fullName evidence="2">Hypothetical_protein</fullName>
    </submittedName>
</protein>
<gene>
    <name evidence="2" type="ORF">HINF_LOCUS47650</name>
    <name evidence="1" type="ORF">HINF_LOCUS5363</name>
</gene>
<dbReference type="AlphaFoldDB" id="A0AA86NEK4"/>
<reference evidence="1" key="1">
    <citation type="submission" date="2023-06" db="EMBL/GenBank/DDBJ databases">
        <authorList>
            <person name="Kurt Z."/>
        </authorList>
    </citation>
    <scope>NUCLEOTIDE SEQUENCE</scope>
</reference>